<dbReference type="EnsemblPlants" id="MELO3C012898.2.1">
    <property type="protein sequence ID" value="MELO3C012898.2.1"/>
    <property type="gene ID" value="MELO3C012898.2"/>
</dbReference>
<proteinExistence type="predicted"/>
<feature type="region of interest" description="Disordered" evidence="1">
    <location>
        <begin position="1"/>
        <end position="24"/>
    </location>
</feature>
<dbReference type="Gramene" id="MELO3C012898.2.1">
    <property type="protein sequence ID" value="MELO3C012898.2.1"/>
    <property type="gene ID" value="MELO3C012898.2"/>
</dbReference>
<sequence length="61" mass="7114">MEISHKLETYRQEKEKKKKKKENEKKLEELAKLSKQVVALSTNRRAIGEKGLSSLRSSKRS</sequence>
<evidence type="ECO:0000313" key="2">
    <source>
        <dbReference type="EnsemblPlants" id="MELO3C012898.2.1"/>
    </source>
</evidence>
<evidence type="ECO:0000256" key="1">
    <source>
        <dbReference type="SAM" id="MobiDB-lite"/>
    </source>
</evidence>
<name>A0A9I9D410_CUCME</name>
<accession>A0A9I9D410</accession>
<protein>
    <submittedName>
        <fullName evidence="2">Uncharacterized protein</fullName>
    </submittedName>
</protein>
<reference evidence="2" key="1">
    <citation type="submission" date="2023-03" db="UniProtKB">
        <authorList>
            <consortium name="EnsemblPlants"/>
        </authorList>
    </citation>
    <scope>IDENTIFICATION</scope>
</reference>
<dbReference type="AlphaFoldDB" id="A0A9I9D410"/>
<organism evidence="2">
    <name type="scientific">Cucumis melo</name>
    <name type="common">Muskmelon</name>
    <dbReference type="NCBI Taxonomy" id="3656"/>
    <lineage>
        <taxon>Eukaryota</taxon>
        <taxon>Viridiplantae</taxon>
        <taxon>Streptophyta</taxon>
        <taxon>Embryophyta</taxon>
        <taxon>Tracheophyta</taxon>
        <taxon>Spermatophyta</taxon>
        <taxon>Magnoliopsida</taxon>
        <taxon>eudicotyledons</taxon>
        <taxon>Gunneridae</taxon>
        <taxon>Pentapetalae</taxon>
        <taxon>rosids</taxon>
        <taxon>fabids</taxon>
        <taxon>Cucurbitales</taxon>
        <taxon>Cucurbitaceae</taxon>
        <taxon>Benincaseae</taxon>
        <taxon>Cucumis</taxon>
    </lineage>
</organism>